<accession>A0A975AKG6</accession>
<gene>
    <name evidence="1" type="ORF">JYB88_01440</name>
</gene>
<dbReference type="RefSeq" id="WP_207325228.1">
    <property type="nucleotide sequence ID" value="NZ_CP071504.1"/>
</dbReference>
<dbReference type="AlphaFoldDB" id="A0A975AKG6"/>
<name>A0A975AKG6_9GAMM</name>
<dbReference type="KEGG" id="scyp:JYB88_01440"/>
<evidence type="ECO:0000313" key="1">
    <source>
        <dbReference type="EMBL" id="QSX30357.1"/>
    </source>
</evidence>
<evidence type="ECO:0000313" key="2">
    <source>
        <dbReference type="Proteomes" id="UP000663281"/>
    </source>
</evidence>
<protein>
    <submittedName>
        <fullName evidence="1">Uncharacterized protein</fullName>
    </submittedName>
</protein>
<sequence length="140" mass="16407">MGTKLIFPIVQYVDGRLLVATEKDFRVTAHVKWPFLYIKEIIGSKGSVMDGWIVQYDGSLMECKFICKDNMWLRPVQLLLNLVYDKYELGPKQVVNVSQFIERLKLVKRKKRLDRDLIRYLSSLDLSLELDQSILDGWPI</sequence>
<dbReference type="Proteomes" id="UP000663281">
    <property type="component" value="Chromosome"/>
</dbReference>
<organism evidence="1 2">
    <name type="scientific">Shewanella cyperi</name>
    <dbReference type="NCBI Taxonomy" id="2814292"/>
    <lineage>
        <taxon>Bacteria</taxon>
        <taxon>Pseudomonadati</taxon>
        <taxon>Pseudomonadota</taxon>
        <taxon>Gammaproteobacteria</taxon>
        <taxon>Alteromonadales</taxon>
        <taxon>Shewanellaceae</taxon>
        <taxon>Shewanella</taxon>
    </lineage>
</organism>
<proteinExistence type="predicted"/>
<reference evidence="1 2" key="1">
    <citation type="submission" date="2021-03" db="EMBL/GenBank/DDBJ databases">
        <title>Novel species identification of genus Shewanella.</title>
        <authorList>
            <person name="Liu G."/>
            <person name="Zhang Q."/>
        </authorList>
    </citation>
    <scope>NUCLEOTIDE SEQUENCE [LARGE SCALE GENOMIC DNA]</scope>
    <source>
        <strain evidence="1 2">FJAT-53726</strain>
    </source>
</reference>
<keyword evidence="2" id="KW-1185">Reference proteome</keyword>
<dbReference type="EMBL" id="CP071504">
    <property type="protein sequence ID" value="QSX30357.1"/>
    <property type="molecule type" value="Genomic_DNA"/>
</dbReference>